<feature type="domain" description="AB hydrolase-1" evidence="2">
    <location>
        <begin position="71"/>
        <end position="307"/>
    </location>
</feature>
<dbReference type="RefSeq" id="WP_041364831.1">
    <property type="nucleotide sequence ID" value="NZ_HG938354.1"/>
</dbReference>
<dbReference type="PANTHER" id="PTHR43433:SF3">
    <property type="entry name" value="NON-HEME CHLOROPEROXIDASE"/>
    <property type="match status" value="1"/>
</dbReference>
<dbReference type="eggNOG" id="COG2267">
    <property type="taxonomic scope" value="Bacteria"/>
</dbReference>
<keyword evidence="3" id="KW-0560">Oxidoreductase</keyword>
<dbReference type="FunFam" id="3.40.50.1820:FF:000205">
    <property type="entry name" value="Non-haem bromoperoxidase BPO-A2"/>
    <property type="match status" value="1"/>
</dbReference>
<sequence length="323" mass="34608">MSTISTPDSASRRNLLKGAAIAGVGLAAAGAGASPADAKTPAPARAGKATGDRLVTRDGTSLYFKDWGAGPAVVFSHGYPLSSDAWEDQMFFLLQNGYRVIAHDRRGFGRSSQPSGGYDYDTFADDLAQLVEALDLREATFVGHSMGGGEVARYVARHGQNRVAKVAFVSSVTPFLLKTATNPNGAPKELFDTFRAAVQANRSQWNLDVTMPYYSFNRPGAHISEGLRESYWRQGQATGLLAAYHALGAFSETDFRDDLKKITVPALVVHGSDDQIVPLEISAKLTAGLVPHAKLIVYDGGSHGLLHVDKDRLNADLLAFIRG</sequence>
<organism evidence="3 4">
    <name type="scientific">Neorhizobium galegae bv. orientalis str. HAMBI 540</name>
    <dbReference type="NCBI Taxonomy" id="1028800"/>
    <lineage>
        <taxon>Bacteria</taxon>
        <taxon>Pseudomonadati</taxon>
        <taxon>Pseudomonadota</taxon>
        <taxon>Alphaproteobacteria</taxon>
        <taxon>Hyphomicrobiales</taxon>
        <taxon>Rhizobiaceae</taxon>
        <taxon>Rhizobium/Agrobacterium group</taxon>
        <taxon>Neorhizobium</taxon>
    </lineage>
</organism>
<dbReference type="PRINTS" id="PR00111">
    <property type="entry name" value="ABHYDROLASE"/>
</dbReference>
<dbReference type="Proteomes" id="UP000028181">
    <property type="component" value="Plasmid pHAMBI540a"/>
</dbReference>
<reference evidence="4" key="1">
    <citation type="journal article" date="2014" name="BMC Genomics">
        <title>Genome sequencing of two Neorhizobium galegae strains reveals a noeT gene responsible for the unusual acetylation of the nodulation factors.</title>
        <authorList>
            <person name="Osterman J."/>
            <person name="Marsh J."/>
            <person name="Laine P.K."/>
            <person name="Zeng Z."/>
            <person name="Alatalo E."/>
            <person name="Sullivan J.T."/>
            <person name="Young J.P."/>
            <person name="Thomas-Oates J."/>
            <person name="Paulin L."/>
            <person name="Lindstrom K."/>
        </authorList>
    </citation>
    <scope>NUCLEOTIDE SEQUENCE [LARGE SCALE GENOMIC DNA]</scope>
    <source>
        <strain evidence="4">HAMBI 540</strain>
    </source>
</reference>
<dbReference type="PATRIC" id="fig|1028800.3.peg.5336"/>
<dbReference type="GO" id="GO:0004601">
    <property type="term" value="F:peroxidase activity"/>
    <property type="evidence" value="ECO:0007669"/>
    <property type="project" value="UniProtKB-KW"/>
</dbReference>
<gene>
    <name evidence="3" type="ORF">RG540_PA07100</name>
</gene>
<geneLocation type="plasmid" evidence="4">
    <name>II</name>
</geneLocation>
<dbReference type="InterPro" id="IPR000073">
    <property type="entry name" value="AB_hydrolase_1"/>
</dbReference>
<evidence type="ECO:0000313" key="4">
    <source>
        <dbReference type="Proteomes" id="UP000028181"/>
    </source>
</evidence>
<dbReference type="Gene3D" id="3.40.50.1820">
    <property type="entry name" value="alpha/beta hydrolase"/>
    <property type="match status" value="1"/>
</dbReference>
<dbReference type="InterPro" id="IPR029058">
    <property type="entry name" value="AB_hydrolase_fold"/>
</dbReference>
<evidence type="ECO:0000259" key="2">
    <source>
        <dbReference type="Pfam" id="PF00561"/>
    </source>
</evidence>
<keyword evidence="3" id="KW-0614">Plasmid</keyword>
<accession>A0A068T026</accession>
<dbReference type="InterPro" id="IPR000639">
    <property type="entry name" value="Epox_hydrolase-like"/>
</dbReference>
<keyword evidence="4" id="KW-1185">Reference proteome</keyword>
<protein>
    <submittedName>
        <fullName evidence="3">Non-heme chloroperoxidase</fullName>
    </submittedName>
</protein>
<comment type="similarity">
    <text evidence="1">Belongs to the AB hydrolase superfamily. Bacterial non-heme haloperoxidase / perhydrolase family.</text>
</comment>
<evidence type="ECO:0000313" key="3">
    <source>
        <dbReference type="EMBL" id="CDN51386.1"/>
    </source>
</evidence>
<proteinExistence type="inferred from homology"/>
<dbReference type="InterPro" id="IPR050471">
    <property type="entry name" value="AB_hydrolase"/>
</dbReference>
<dbReference type="InterPro" id="IPR006311">
    <property type="entry name" value="TAT_signal"/>
</dbReference>
<dbReference type="EMBL" id="HG938354">
    <property type="protein sequence ID" value="CDN51386.1"/>
    <property type="molecule type" value="Genomic_DNA"/>
</dbReference>
<dbReference type="OrthoDB" id="9779853at2"/>
<keyword evidence="3" id="KW-0575">Peroxidase</keyword>
<dbReference type="PROSITE" id="PS51318">
    <property type="entry name" value="TAT"/>
    <property type="match status" value="1"/>
</dbReference>
<evidence type="ECO:0000256" key="1">
    <source>
        <dbReference type="ARBA" id="ARBA00038128"/>
    </source>
</evidence>
<dbReference type="NCBIfam" id="TIGR01409">
    <property type="entry name" value="TAT_signal_seq"/>
    <property type="match status" value="1"/>
</dbReference>
<dbReference type="InterPro" id="IPR019546">
    <property type="entry name" value="TAT_signal_bac_arc"/>
</dbReference>
<dbReference type="KEGG" id="ngg:RG540_PA07100"/>
<dbReference type="PRINTS" id="PR00412">
    <property type="entry name" value="EPOXHYDRLASE"/>
</dbReference>
<dbReference type="HOGENOM" id="CLU_020336_12_3_5"/>
<dbReference type="AlphaFoldDB" id="A0A068T026"/>
<dbReference type="Pfam" id="PF00561">
    <property type="entry name" value="Abhydrolase_1"/>
    <property type="match status" value="1"/>
</dbReference>
<dbReference type="GeneID" id="24259825"/>
<dbReference type="SUPFAM" id="SSF53474">
    <property type="entry name" value="alpha/beta-Hydrolases"/>
    <property type="match status" value="1"/>
</dbReference>
<dbReference type="PANTHER" id="PTHR43433">
    <property type="entry name" value="HYDROLASE, ALPHA/BETA FOLD FAMILY PROTEIN"/>
    <property type="match status" value="1"/>
</dbReference>
<name>A0A068T026_NEOGA</name>